<evidence type="ECO:0000256" key="3">
    <source>
        <dbReference type="ARBA" id="ARBA00022741"/>
    </source>
</evidence>
<dbReference type="Pfam" id="PF00271">
    <property type="entry name" value="Helicase_C"/>
    <property type="match status" value="1"/>
</dbReference>
<evidence type="ECO:0000313" key="19">
    <source>
        <dbReference type="Proteomes" id="UP000070442"/>
    </source>
</evidence>
<dbReference type="Pfam" id="PF00270">
    <property type="entry name" value="DEAD"/>
    <property type="match status" value="1"/>
</dbReference>
<dbReference type="NCBIfam" id="NF008168">
    <property type="entry name" value="PRK10917.2-2"/>
    <property type="match status" value="1"/>
</dbReference>
<keyword evidence="11" id="KW-0413">Isomerase</keyword>
<dbReference type="CDD" id="cd04488">
    <property type="entry name" value="RecG_wedge_OBF"/>
    <property type="match status" value="1"/>
</dbReference>
<dbReference type="Pfam" id="PF19833">
    <property type="entry name" value="RecG_dom3_C"/>
    <property type="match status" value="1"/>
</dbReference>
<evidence type="ECO:0000256" key="9">
    <source>
        <dbReference type="ARBA" id="ARBA00023172"/>
    </source>
</evidence>
<dbReference type="EC" id="5.6.2.4" evidence="13 15"/>
<protein>
    <recommendedName>
        <fullName evidence="2 15">ATP-dependent DNA helicase RecG</fullName>
        <ecNumber evidence="13 15">5.6.2.4</ecNumber>
    </recommendedName>
</protein>
<dbReference type="InterPro" id="IPR012340">
    <property type="entry name" value="NA-bd_OB-fold"/>
</dbReference>
<evidence type="ECO:0000256" key="7">
    <source>
        <dbReference type="ARBA" id="ARBA00022840"/>
    </source>
</evidence>
<keyword evidence="9 15" id="KW-0233">DNA recombination</keyword>
<dbReference type="AlphaFoldDB" id="A0A134ABL1"/>
<keyword evidence="3 15" id="KW-0547">Nucleotide-binding</keyword>
<dbReference type="Gene3D" id="1.10.150.20">
    <property type="entry name" value="5' to 3' exonuclease, C-terminal subdomain"/>
    <property type="match status" value="1"/>
</dbReference>
<keyword evidence="7 15" id="KW-0067">ATP-binding</keyword>
<dbReference type="GO" id="GO:0006310">
    <property type="term" value="P:DNA recombination"/>
    <property type="evidence" value="ECO:0007669"/>
    <property type="project" value="UniProtKB-UniRule"/>
</dbReference>
<evidence type="ECO:0000256" key="13">
    <source>
        <dbReference type="ARBA" id="ARBA00034808"/>
    </source>
</evidence>
<evidence type="ECO:0000259" key="17">
    <source>
        <dbReference type="PROSITE" id="PS51194"/>
    </source>
</evidence>
<dbReference type="Proteomes" id="UP000070442">
    <property type="component" value="Unassembled WGS sequence"/>
</dbReference>
<keyword evidence="6 15" id="KW-0347">Helicase</keyword>
<evidence type="ECO:0000256" key="12">
    <source>
        <dbReference type="ARBA" id="ARBA00034617"/>
    </source>
</evidence>
<sequence length="675" mass="76554">MLDAAITNVSGVGPKIAERLKRLNIHTVEDLVYTLPYRYEDRTELLDFQHANFEEPKMYRVQILEKEKVRYLKKGLKMQNFKISDGISQAELTFFNMPFLDRQLRVGNYYYVYGKPKFFNRKLQFSSPQLFTEKERKEAMRITPIYPLVEGIQQKRMQKFIGEALANFSIPSIVPDYLLARYGLLSEGDALKSIHSPKTMEEAHLAYQSLVFSEFLCFQLALGRFDVKRGSKGFVMKEEGLSDAILDSLPFELTVGQQEAWRDIQEDMASGERMERLVQGDVGSGKTVIAFLAMARCVASGYQAMMMAPTEILAKQHYDEAFKRFMPLGVKVELLTGSTKPAKHREIIENFNNGACDILIGTHSLYNEDIHSEHLGLTITDEQHRFGVLQREALQEKQSKSHRLIMTATPIPRSLGIVMYGNTSISSIRSMPKGRKAVETTVIGEDDLEKAYTFIESYLKSGQQAYIVCPLIEENLELSLHAAESVYRYLSQKRFKEYSVGLLHGQQSTEEKNAVMEDFADNRHQILVATTVIEVGVNVVNANLLFVFDADRFGLATLHQLRGRVGRGDSQAYCILHSANHSPKTQQRLAIMAASNDGFYIAEEDMKLRGGGDFFGTRQSGMVSFRVGDLFENMDIMRYAKLEADAILKGHHLNVEEQPNLLNGVLAYEKRTLGI</sequence>
<dbReference type="InterPro" id="IPR014001">
    <property type="entry name" value="Helicase_ATP-bd"/>
</dbReference>
<dbReference type="GO" id="GO:0005524">
    <property type="term" value="F:ATP binding"/>
    <property type="evidence" value="ECO:0007669"/>
    <property type="project" value="UniProtKB-KW"/>
</dbReference>
<dbReference type="NCBIfam" id="TIGR00643">
    <property type="entry name" value="recG"/>
    <property type="match status" value="1"/>
</dbReference>
<comment type="catalytic activity">
    <reaction evidence="12 15">
        <text>Couples ATP hydrolysis with the unwinding of duplex DNA by translocating in the 3'-5' direction.</text>
        <dbReference type="EC" id="5.6.2.4"/>
    </reaction>
</comment>
<dbReference type="GO" id="GO:0006281">
    <property type="term" value="P:DNA repair"/>
    <property type="evidence" value="ECO:0007669"/>
    <property type="project" value="UniProtKB-UniRule"/>
</dbReference>
<name>A0A134ABL1_9FIRM</name>
<dbReference type="InterPro" id="IPR001650">
    <property type="entry name" value="Helicase_C-like"/>
</dbReference>
<comment type="catalytic activity">
    <reaction evidence="14 15">
        <text>ATP + H2O = ADP + phosphate + H(+)</text>
        <dbReference type="Rhea" id="RHEA:13065"/>
        <dbReference type="ChEBI" id="CHEBI:15377"/>
        <dbReference type="ChEBI" id="CHEBI:15378"/>
        <dbReference type="ChEBI" id="CHEBI:30616"/>
        <dbReference type="ChEBI" id="CHEBI:43474"/>
        <dbReference type="ChEBI" id="CHEBI:456216"/>
        <dbReference type="EC" id="5.6.2.4"/>
    </reaction>
</comment>
<feature type="domain" description="Helicase ATP-binding" evidence="16">
    <location>
        <begin position="267"/>
        <end position="428"/>
    </location>
</feature>
<dbReference type="Gene3D" id="2.40.50.140">
    <property type="entry name" value="Nucleic acid-binding proteins"/>
    <property type="match status" value="1"/>
</dbReference>
<dbReference type="NCBIfam" id="NF008165">
    <property type="entry name" value="PRK10917.1-3"/>
    <property type="match status" value="1"/>
</dbReference>
<dbReference type="PROSITE" id="PS51192">
    <property type="entry name" value="HELICASE_ATP_BIND_1"/>
    <property type="match status" value="1"/>
</dbReference>
<keyword evidence="10 15" id="KW-0234">DNA repair</keyword>
<proteinExistence type="inferred from homology"/>
<dbReference type="Gene3D" id="3.40.50.300">
    <property type="entry name" value="P-loop containing nucleotide triphosphate hydrolases"/>
    <property type="match status" value="2"/>
</dbReference>
<evidence type="ECO:0000256" key="4">
    <source>
        <dbReference type="ARBA" id="ARBA00022763"/>
    </source>
</evidence>
<evidence type="ECO:0000313" key="18">
    <source>
        <dbReference type="EMBL" id="KXB65101.1"/>
    </source>
</evidence>
<keyword evidence="8" id="KW-0238">DNA-binding</keyword>
<dbReference type="OrthoDB" id="9804325at2"/>
<comment type="similarity">
    <text evidence="1 15">Belongs to the helicase family. RecG subfamily.</text>
</comment>
<dbReference type="InterPro" id="IPR027417">
    <property type="entry name" value="P-loop_NTPase"/>
</dbReference>
<dbReference type="SUPFAM" id="SSF50249">
    <property type="entry name" value="Nucleic acid-binding proteins"/>
    <property type="match status" value="1"/>
</dbReference>
<dbReference type="InterPro" id="IPR047112">
    <property type="entry name" value="RecG/Mfd"/>
</dbReference>
<dbReference type="InterPro" id="IPR011545">
    <property type="entry name" value="DEAD/DEAH_box_helicase_dom"/>
</dbReference>
<dbReference type="PANTHER" id="PTHR47964:SF1">
    <property type="entry name" value="ATP-DEPENDENT DNA HELICASE HOMOLOG RECG, CHLOROPLASTIC"/>
    <property type="match status" value="1"/>
</dbReference>
<dbReference type="InterPro" id="IPR004609">
    <property type="entry name" value="ATP-dep_DNA_helicase_RecG"/>
</dbReference>
<dbReference type="SUPFAM" id="SSF52540">
    <property type="entry name" value="P-loop containing nucleoside triphosphate hydrolases"/>
    <property type="match status" value="1"/>
</dbReference>
<keyword evidence="19" id="KW-1185">Reference proteome</keyword>
<evidence type="ECO:0000256" key="6">
    <source>
        <dbReference type="ARBA" id="ARBA00022806"/>
    </source>
</evidence>
<dbReference type="SMART" id="SM00490">
    <property type="entry name" value="HELICc"/>
    <property type="match status" value="1"/>
</dbReference>
<evidence type="ECO:0000256" key="5">
    <source>
        <dbReference type="ARBA" id="ARBA00022801"/>
    </source>
</evidence>
<keyword evidence="5 15" id="KW-0378">Hydrolase</keyword>
<dbReference type="GO" id="GO:0016887">
    <property type="term" value="F:ATP hydrolysis activity"/>
    <property type="evidence" value="ECO:0007669"/>
    <property type="project" value="RHEA"/>
</dbReference>
<keyword evidence="4 15" id="KW-0227">DNA damage</keyword>
<evidence type="ECO:0000256" key="10">
    <source>
        <dbReference type="ARBA" id="ARBA00023204"/>
    </source>
</evidence>
<comment type="function">
    <text evidence="15">Plays a critical role in recombination and DNA repair. Helps process Holliday junction intermediates to mature products by catalyzing branch migration. Has replication fork regression activity, unwinds stalled or blocked replication forks to make a HJ that can be resolved. Has a DNA unwinding activity characteristic of a DNA helicase with 3'-5' polarity.</text>
</comment>
<gene>
    <name evidence="18" type="ORF">HMPREF1863_01609</name>
</gene>
<dbReference type="InterPro" id="IPR045562">
    <property type="entry name" value="RecG_dom3_C"/>
</dbReference>
<organism evidence="18 19">
    <name type="scientific">Aedoeadaptatus coxii</name>
    <dbReference type="NCBI Taxonomy" id="755172"/>
    <lineage>
        <taxon>Bacteria</taxon>
        <taxon>Bacillati</taxon>
        <taxon>Bacillota</taxon>
        <taxon>Tissierellia</taxon>
        <taxon>Tissierellales</taxon>
        <taxon>Peptoniphilaceae</taxon>
        <taxon>Aedoeadaptatus</taxon>
    </lineage>
</organism>
<evidence type="ECO:0000259" key="16">
    <source>
        <dbReference type="PROSITE" id="PS51192"/>
    </source>
</evidence>
<dbReference type="Pfam" id="PF17191">
    <property type="entry name" value="RecG_wedge"/>
    <property type="match status" value="1"/>
</dbReference>
<evidence type="ECO:0000256" key="14">
    <source>
        <dbReference type="ARBA" id="ARBA00048988"/>
    </source>
</evidence>
<dbReference type="RefSeq" id="WP_083508570.1">
    <property type="nucleotide sequence ID" value="NZ_KQ960182.1"/>
</dbReference>
<dbReference type="PROSITE" id="PS51194">
    <property type="entry name" value="HELICASE_CTER"/>
    <property type="match status" value="1"/>
</dbReference>
<evidence type="ECO:0000256" key="11">
    <source>
        <dbReference type="ARBA" id="ARBA00023235"/>
    </source>
</evidence>
<feature type="domain" description="Helicase C-terminal" evidence="17">
    <location>
        <begin position="461"/>
        <end position="607"/>
    </location>
</feature>
<dbReference type="PANTHER" id="PTHR47964">
    <property type="entry name" value="ATP-DEPENDENT DNA HELICASE HOMOLOG RECG, CHLOROPLASTIC"/>
    <property type="match status" value="1"/>
</dbReference>
<dbReference type="GO" id="GO:0003677">
    <property type="term" value="F:DNA binding"/>
    <property type="evidence" value="ECO:0007669"/>
    <property type="project" value="UniProtKB-KW"/>
</dbReference>
<evidence type="ECO:0000256" key="8">
    <source>
        <dbReference type="ARBA" id="ARBA00023125"/>
    </source>
</evidence>
<dbReference type="GO" id="GO:0043138">
    <property type="term" value="F:3'-5' DNA helicase activity"/>
    <property type="evidence" value="ECO:0007669"/>
    <property type="project" value="UniProtKB-EC"/>
</dbReference>
<evidence type="ECO:0000256" key="1">
    <source>
        <dbReference type="ARBA" id="ARBA00007504"/>
    </source>
</evidence>
<dbReference type="SMART" id="SM00487">
    <property type="entry name" value="DEXDc"/>
    <property type="match status" value="1"/>
</dbReference>
<dbReference type="InterPro" id="IPR033454">
    <property type="entry name" value="RecG_wedge"/>
</dbReference>
<dbReference type="EMBL" id="LSDG01000045">
    <property type="protein sequence ID" value="KXB65101.1"/>
    <property type="molecule type" value="Genomic_DNA"/>
</dbReference>
<dbReference type="PATRIC" id="fig|755172.3.peg.1570"/>
<accession>A0A134ABL1</accession>
<comment type="caution">
    <text evidence="18">The sequence shown here is derived from an EMBL/GenBank/DDBJ whole genome shotgun (WGS) entry which is preliminary data.</text>
</comment>
<evidence type="ECO:0000256" key="2">
    <source>
        <dbReference type="ARBA" id="ARBA00017846"/>
    </source>
</evidence>
<reference evidence="19" key="1">
    <citation type="submission" date="2016-01" db="EMBL/GenBank/DDBJ databases">
        <authorList>
            <person name="Mitreva M."/>
            <person name="Pepin K.H."/>
            <person name="Mihindukulasuriya K.A."/>
            <person name="Fulton R."/>
            <person name="Fronick C."/>
            <person name="O'Laughlin M."/>
            <person name="Miner T."/>
            <person name="Herter B."/>
            <person name="Rosa B.A."/>
            <person name="Cordes M."/>
            <person name="Tomlinson C."/>
            <person name="Wollam A."/>
            <person name="Palsikar V.B."/>
            <person name="Mardis E.R."/>
            <person name="Wilson R.K."/>
        </authorList>
    </citation>
    <scope>NUCLEOTIDE SEQUENCE [LARGE SCALE GENOMIC DNA]</scope>
    <source>
        <strain evidence="19">DNF00729</strain>
    </source>
</reference>
<dbReference type="STRING" id="755172.HMPREF1863_01609"/>
<evidence type="ECO:0000256" key="15">
    <source>
        <dbReference type="RuleBase" id="RU363016"/>
    </source>
</evidence>